<name>A0A5C7JAB4_9BACT</name>
<evidence type="ECO:0000313" key="1">
    <source>
        <dbReference type="EMBL" id="TXG78054.1"/>
    </source>
</evidence>
<dbReference type="InterPro" id="IPR010781">
    <property type="entry name" value="DUF1376"/>
</dbReference>
<proteinExistence type="predicted"/>
<evidence type="ECO:0000313" key="2">
    <source>
        <dbReference type="Proteomes" id="UP000321026"/>
    </source>
</evidence>
<comment type="caution">
    <text evidence="1">The sequence shown here is derived from an EMBL/GenBank/DDBJ whole genome shotgun (WGS) entry which is preliminary data.</text>
</comment>
<dbReference type="Pfam" id="PF07120">
    <property type="entry name" value="DUF1376"/>
    <property type="match status" value="1"/>
</dbReference>
<protein>
    <submittedName>
        <fullName evidence="1">DUF1376 domain-containing protein</fullName>
    </submittedName>
</protein>
<gene>
    <name evidence="1" type="ORF">E6Q11_01765</name>
</gene>
<sequence>MASKPYMPLYIADYKADTEHLSGEEHGYYLLMLMTYWQTEKPLLNNDVELARICKTSLRRFRQLKLRVLNLFQLEGNLLVHKRVEAELAEYHKKLDLKRLAGQKSGEKRREISQKNQLKKMNTCSTPVEHTLNRCSHTESYILNAAKTNIKYIYNNINNNNSVVNLDTKDNKVSTRLNRNSEYLRELESWFPSMNLTNSRIFAMLKRWDEADVERIDIQTALECKKAGKHTITSPLYFEFVVVDFAESRRKGLRKPVQYETLDEKNERGIREAIARIEKRERGEIT</sequence>
<dbReference type="AlphaFoldDB" id="A0A5C7JAB4"/>
<reference evidence="1 2" key="1">
    <citation type="submission" date="2018-09" db="EMBL/GenBank/DDBJ databases">
        <title>Metagenome Assembled Genomes from an Advanced Water Purification Facility.</title>
        <authorList>
            <person name="Stamps B.W."/>
            <person name="Spear J.R."/>
        </authorList>
    </citation>
    <scope>NUCLEOTIDE SEQUENCE [LARGE SCALE GENOMIC DNA]</scope>
    <source>
        <strain evidence="1">Bin_63_2</strain>
    </source>
</reference>
<dbReference type="EMBL" id="SSDS01000028">
    <property type="protein sequence ID" value="TXG78054.1"/>
    <property type="molecule type" value="Genomic_DNA"/>
</dbReference>
<organism evidence="1 2">
    <name type="scientific">Candidatus Dojkabacteria bacterium</name>
    <dbReference type="NCBI Taxonomy" id="2099670"/>
    <lineage>
        <taxon>Bacteria</taxon>
        <taxon>Candidatus Dojkabacteria</taxon>
    </lineage>
</organism>
<dbReference type="Proteomes" id="UP000321026">
    <property type="component" value="Unassembled WGS sequence"/>
</dbReference>
<accession>A0A5C7JAB4</accession>